<evidence type="ECO:0000259" key="11">
    <source>
        <dbReference type="PROSITE" id="PS50109"/>
    </source>
</evidence>
<name>A0A6B8RPN2_9BACL</name>
<reference evidence="15" key="1">
    <citation type="submission" date="2018-11" db="EMBL/GenBank/DDBJ databases">
        <title>Complete genome sequence of Paenibacillus sp. ML311-T8.</title>
        <authorList>
            <person name="Nam Y.-D."/>
            <person name="Kang J."/>
            <person name="Chung W.-H."/>
            <person name="Park Y.S."/>
        </authorList>
    </citation>
    <scope>NUCLEOTIDE SEQUENCE [LARGE SCALE GENOMIC DNA]</scope>
    <source>
        <strain evidence="15">ML311-T8</strain>
    </source>
</reference>
<feature type="domain" description="PAC" evidence="13">
    <location>
        <begin position="210"/>
        <end position="260"/>
    </location>
</feature>
<dbReference type="PANTHER" id="PTHR43065:SF34">
    <property type="entry name" value="SPORULATION KINASE A"/>
    <property type="match status" value="1"/>
</dbReference>
<dbReference type="InterPro" id="IPR000700">
    <property type="entry name" value="PAS-assoc_C"/>
</dbReference>
<sequence length="601" mass="68513">MMKSWGAGERTQRLVDSFINLTSDGIVVVDPTGRVLEVNHKFEELHGWTREELIGQILPMIPEEFKANAHQIYQRITEGEQLTNLELIKLRKDGSTFYADVSISPMRDENGTIVAFVILERDITERKKTEDALKESEERYRVLVEESPEGIVVYRDLKIVFANPAAAKLVGIQDPQALIGQFVFNYVHPEHLQALIQLDKTLKDNDKPSEAWEKKLVGINGQIIDVLVKAVPIKFQNQMSVQLLFRDITEQKKVEVQLEERELQYRRLLKLSPVPIILHRKDIIQFVNDIGIKSLGGSGIQDFIGRSIYDFIAPYNHAQMSDRINSVVRSDDYLDFIEFKLLRVDGTLFDAEVSSVYVHQQMGSPTIQTVIHDLTERKKTEEMVLKSEKLSIIGQLAAGIAHEIRNPLTSLKGFTKLLKTPENQKHFIQIMTDELEKIEQIVNEFMSMAKPHKSNFKKTKLPTLVENVVRFMEPQAHLCAVQIQCDMDYKMKNVTCDQIKIKQVLMNVLKNAIESMPNGGIVQIQVINLEDEQAMIRIKDQGNGITEDQLLKIGEPFFTMKEHGTGLGLMICHSIVEEHKGKLTIESQLNQGTTVEIILPI</sequence>
<evidence type="ECO:0000256" key="1">
    <source>
        <dbReference type="ARBA" id="ARBA00000085"/>
    </source>
</evidence>
<dbReference type="InterPro" id="IPR036097">
    <property type="entry name" value="HisK_dim/P_sf"/>
</dbReference>
<evidence type="ECO:0000313" key="15">
    <source>
        <dbReference type="Proteomes" id="UP000426246"/>
    </source>
</evidence>
<dbReference type="InterPro" id="IPR036890">
    <property type="entry name" value="HATPase_C_sf"/>
</dbReference>
<dbReference type="InterPro" id="IPR003661">
    <property type="entry name" value="HisK_dim/P_dom"/>
</dbReference>
<keyword evidence="3" id="KW-0597">Phosphoprotein</keyword>
<dbReference type="EMBL" id="CP034235">
    <property type="protein sequence ID" value="QGQ98331.1"/>
    <property type="molecule type" value="Genomic_DNA"/>
</dbReference>
<keyword evidence="8" id="KW-0749">Sporulation</keyword>
<dbReference type="Pfam" id="PF13426">
    <property type="entry name" value="PAS_9"/>
    <property type="match status" value="2"/>
</dbReference>
<feature type="domain" description="PAC" evidence="13">
    <location>
        <begin position="335"/>
        <end position="386"/>
    </location>
</feature>
<dbReference type="InterPro" id="IPR000014">
    <property type="entry name" value="PAS"/>
</dbReference>
<dbReference type="PRINTS" id="PR00344">
    <property type="entry name" value="BCTRLSENSOR"/>
</dbReference>
<feature type="domain" description="PAS" evidence="12">
    <location>
        <begin position="11"/>
        <end position="80"/>
    </location>
</feature>
<keyword evidence="15" id="KW-1185">Reference proteome</keyword>
<dbReference type="Pfam" id="PF02518">
    <property type="entry name" value="HATPase_c"/>
    <property type="match status" value="1"/>
</dbReference>
<dbReference type="InterPro" id="IPR035965">
    <property type="entry name" value="PAS-like_dom_sf"/>
</dbReference>
<keyword evidence="5" id="KW-0547">Nucleotide-binding</keyword>
<feature type="domain" description="PAC" evidence="13">
    <location>
        <begin position="83"/>
        <end position="135"/>
    </location>
</feature>
<evidence type="ECO:0000256" key="8">
    <source>
        <dbReference type="ARBA" id="ARBA00022969"/>
    </source>
</evidence>
<organism evidence="14 15">
    <name type="scientific">Paenibacillus psychroresistens</name>
    <dbReference type="NCBI Taxonomy" id="1778678"/>
    <lineage>
        <taxon>Bacteria</taxon>
        <taxon>Bacillati</taxon>
        <taxon>Bacillota</taxon>
        <taxon>Bacilli</taxon>
        <taxon>Bacillales</taxon>
        <taxon>Paenibacillaceae</taxon>
        <taxon>Paenibacillus</taxon>
    </lineage>
</organism>
<evidence type="ECO:0000256" key="10">
    <source>
        <dbReference type="SAM" id="Coils"/>
    </source>
</evidence>
<feature type="domain" description="PAS" evidence="12">
    <location>
        <begin position="136"/>
        <end position="206"/>
    </location>
</feature>
<dbReference type="InterPro" id="IPR004358">
    <property type="entry name" value="Sig_transdc_His_kin-like_C"/>
</dbReference>
<gene>
    <name evidence="14" type="ORF">EHS13_27320</name>
</gene>
<keyword evidence="6" id="KW-0418">Kinase</keyword>
<keyword evidence="9" id="KW-0902">Two-component regulatory system</keyword>
<feature type="domain" description="Histidine kinase" evidence="11">
    <location>
        <begin position="399"/>
        <end position="601"/>
    </location>
</feature>
<dbReference type="SMART" id="SM00086">
    <property type="entry name" value="PAC"/>
    <property type="match status" value="3"/>
</dbReference>
<dbReference type="EC" id="2.7.13.3" evidence="2"/>
<dbReference type="GO" id="GO:0030435">
    <property type="term" value="P:sporulation resulting in formation of a cellular spore"/>
    <property type="evidence" value="ECO:0007669"/>
    <property type="project" value="UniProtKB-KW"/>
</dbReference>
<keyword evidence="7" id="KW-0067">ATP-binding</keyword>
<dbReference type="AlphaFoldDB" id="A0A6B8RPN2"/>
<dbReference type="Gene3D" id="3.30.565.10">
    <property type="entry name" value="Histidine kinase-like ATPase, C-terminal domain"/>
    <property type="match status" value="1"/>
</dbReference>
<comment type="catalytic activity">
    <reaction evidence="1">
        <text>ATP + protein L-histidine = ADP + protein N-phospho-L-histidine.</text>
        <dbReference type="EC" id="2.7.13.3"/>
    </reaction>
</comment>
<dbReference type="SMART" id="SM00387">
    <property type="entry name" value="HATPase_c"/>
    <property type="match status" value="1"/>
</dbReference>
<dbReference type="SMART" id="SM00091">
    <property type="entry name" value="PAS"/>
    <property type="match status" value="3"/>
</dbReference>
<dbReference type="PROSITE" id="PS50112">
    <property type="entry name" value="PAS"/>
    <property type="match status" value="2"/>
</dbReference>
<dbReference type="InterPro" id="IPR001610">
    <property type="entry name" value="PAC"/>
</dbReference>
<evidence type="ECO:0000256" key="4">
    <source>
        <dbReference type="ARBA" id="ARBA00022679"/>
    </source>
</evidence>
<dbReference type="PANTHER" id="PTHR43065">
    <property type="entry name" value="SENSOR HISTIDINE KINASE"/>
    <property type="match status" value="1"/>
</dbReference>
<dbReference type="RefSeq" id="WP_155703434.1">
    <property type="nucleotide sequence ID" value="NZ_CP034235.1"/>
</dbReference>
<evidence type="ECO:0000256" key="7">
    <source>
        <dbReference type="ARBA" id="ARBA00022840"/>
    </source>
</evidence>
<dbReference type="InterPro" id="IPR013767">
    <property type="entry name" value="PAS_fold"/>
</dbReference>
<evidence type="ECO:0000259" key="13">
    <source>
        <dbReference type="PROSITE" id="PS50113"/>
    </source>
</evidence>
<dbReference type="FunFam" id="1.10.287.130:FF:000040">
    <property type="entry name" value="PAS domain-containing sensor histidine kinase"/>
    <property type="match status" value="1"/>
</dbReference>
<dbReference type="PROSITE" id="PS50109">
    <property type="entry name" value="HIS_KIN"/>
    <property type="match status" value="1"/>
</dbReference>
<evidence type="ECO:0000259" key="12">
    <source>
        <dbReference type="PROSITE" id="PS50112"/>
    </source>
</evidence>
<dbReference type="SUPFAM" id="SSF47384">
    <property type="entry name" value="Homodimeric domain of signal transducing histidine kinase"/>
    <property type="match status" value="1"/>
</dbReference>
<evidence type="ECO:0000256" key="2">
    <source>
        <dbReference type="ARBA" id="ARBA00012438"/>
    </source>
</evidence>
<evidence type="ECO:0000256" key="3">
    <source>
        <dbReference type="ARBA" id="ARBA00022553"/>
    </source>
</evidence>
<dbReference type="InterPro" id="IPR005467">
    <property type="entry name" value="His_kinase_dom"/>
</dbReference>
<feature type="coiled-coil region" evidence="10">
    <location>
        <begin position="119"/>
        <end position="146"/>
    </location>
</feature>
<dbReference type="GO" id="GO:0006355">
    <property type="term" value="P:regulation of DNA-templated transcription"/>
    <property type="evidence" value="ECO:0007669"/>
    <property type="project" value="InterPro"/>
</dbReference>
<evidence type="ECO:0000256" key="9">
    <source>
        <dbReference type="ARBA" id="ARBA00023012"/>
    </source>
</evidence>
<dbReference type="SMART" id="SM00388">
    <property type="entry name" value="HisKA"/>
    <property type="match status" value="1"/>
</dbReference>
<dbReference type="GO" id="GO:0005524">
    <property type="term" value="F:ATP binding"/>
    <property type="evidence" value="ECO:0007669"/>
    <property type="project" value="UniProtKB-KW"/>
</dbReference>
<dbReference type="OrthoDB" id="9815750at2"/>
<dbReference type="PROSITE" id="PS50113">
    <property type="entry name" value="PAC"/>
    <property type="match status" value="3"/>
</dbReference>
<dbReference type="Pfam" id="PF00512">
    <property type="entry name" value="HisKA"/>
    <property type="match status" value="1"/>
</dbReference>
<dbReference type="Proteomes" id="UP000426246">
    <property type="component" value="Chromosome"/>
</dbReference>
<protein>
    <recommendedName>
        <fullName evidence="2">histidine kinase</fullName>
        <ecNumber evidence="2">2.7.13.3</ecNumber>
    </recommendedName>
</protein>
<dbReference type="KEGG" id="ppsc:EHS13_27320"/>
<accession>A0A6B8RPN2</accession>
<dbReference type="NCBIfam" id="TIGR00229">
    <property type="entry name" value="sensory_box"/>
    <property type="match status" value="3"/>
</dbReference>
<dbReference type="CDD" id="cd00082">
    <property type="entry name" value="HisKA"/>
    <property type="match status" value="1"/>
</dbReference>
<evidence type="ECO:0000256" key="6">
    <source>
        <dbReference type="ARBA" id="ARBA00022777"/>
    </source>
</evidence>
<dbReference type="GO" id="GO:0000155">
    <property type="term" value="F:phosphorelay sensor kinase activity"/>
    <property type="evidence" value="ECO:0007669"/>
    <property type="project" value="InterPro"/>
</dbReference>
<dbReference type="Gene3D" id="3.30.450.20">
    <property type="entry name" value="PAS domain"/>
    <property type="match status" value="3"/>
</dbReference>
<keyword evidence="10" id="KW-0175">Coiled coil</keyword>
<dbReference type="CDD" id="cd00075">
    <property type="entry name" value="HATPase"/>
    <property type="match status" value="1"/>
</dbReference>
<dbReference type="SUPFAM" id="SSF55874">
    <property type="entry name" value="ATPase domain of HSP90 chaperone/DNA topoisomerase II/histidine kinase"/>
    <property type="match status" value="1"/>
</dbReference>
<evidence type="ECO:0000256" key="5">
    <source>
        <dbReference type="ARBA" id="ARBA00022741"/>
    </source>
</evidence>
<dbReference type="Pfam" id="PF00989">
    <property type="entry name" value="PAS"/>
    <property type="match status" value="1"/>
</dbReference>
<dbReference type="Gene3D" id="1.10.287.130">
    <property type="match status" value="1"/>
</dbReference>
<dbReference type="InterPro" id="IPR003594">
    <property type="entry name" value="HATPase_dom"/>
</dbReference>
<dbReference type="SUPFAM" id="SSF55785">
    <property type="entry name" value="PYP-like sensor domain (PAS domain)"/>
    <property type="match status" value="3"/>
</dbReference>
<proteinExistence type="predicted"/>
<dbReference type="CDD" id="cd00130">
    <property type="entry name" value="PAS"/>
    <property type="match status" value="3"/>
</dbReference>
<evidence type="ECO:0000313" key="14">
    <source>
        <dbReference type="EMBL" id="QGQ98331.1"/>
    </source>
</evidence>
<keyword evidence="4" id="KW-0808">Transferase</keyword>